<keyword evidence="3" id="KW-1185">Reference proteome</keyword>
<evidence type="ECO:0000313" key="2">
    <source>
        <dbReference type="EMBL" id="EFX66875.1"/>
    </source>
</evidence>
<evidence type="ECO:0000256" key="1">
    <source>
        <dbReference type="SAM" id="MobiDB-lite"/>
    </source>
</evidence>
<protein>
    <submittedName>
        <fullName evidence="2">Uncharacterized protein</fullName>
    </submittedName>
</protein>
<dbReference type="KEGG" id="dpx:DAPPUDRAFT_262457"/>
<feature type="compositionally biased region" description="Polar residues" evidence="1">
    <location>
        <begin position="235"/>
        <end position="244"/>
    </location>
</feature>
<accession>E9HN12</accession>
<evidence type="ECO:0000313" key="3">
    <source>
        <dbReference type="Proteomes" id="UP000000305"/>
    </source>
</evidence>
<name>E9HN12_DAPPU</name>
<feature type="compositionally biased region" description="Basic residues" evidence="1">
    <location>
        <begin position="112"/>
        <end position="130"/>
    </location>
</feature>
<reference evidence="2 3" key="1">
    <citation type="journal article" date="2011" name="Science">
        <title>The ecoresponsive genome of Daphnia pulex.</title>
        <authorList>
            <person name="Colbourne J.K."/>
            <person name="Pfrender M.E."/>
            <person name="Gilbert D."/>
            <person name="Thomas W.K."/>
            <person name="Tucker A."/>
            <person name="Oakley T.H."/>
            <person name="Tokishita S."/>
            <person name="Aerts A."/>
            <person name="Arnold G.J."/>
            <person name="Basu M.K."/>
            <person name="Bauer D.J."/>
            <person name="Caceres C.E."/>
            <person name="Carmel L."/>
            <person name="Casola C."/>
            <person name="Choi J.H."/>
            <person name="Detter J.C."/>
            <person name="Dong Q."/>
            <person name="Dusheyko S."/>
            <person name="Eads B.D."/>
            <person name="Frohlich T."/>
            <person name="Geiler-Samerotte K.A."/>
            <person name="Gerlach D."/>
            <person name="Hatcher P."/>
            <person name="Jogdeo S."/>
            <person name="Krijgsveld J."/>
            <person name="Kriventseva E.V."/>
            <person name="Kultz D."/>
            <person name="Laforsch C."/>
            <person name="Lindquist E."/>
            <person name="Lopez J."/>
            <person name="Manak J.R."/>
            <person name="Muller J."/>
            <person name="Pangilinan J."/>
            <person name="Patwardhan R.P."/>
            <person name="Pitluck S."/>
            <person name="Pritham E.J."/>
            <person name="Rechtsteiner A."/>
            <person name="Rho M."/>
            <person name="Rogozin I.B."/>
            <person name="Sakarya O."/>
            <person name="Salamov A."/>
            <person name="Schaack S."/>
            <person name="Shapiro H."/>
            <person name="Shiga Y."/>
            <person name="Skalitzky C."/>
            <person name="Smith Z."/>
            <person name="Souvorov A."/>
            <person name="Sung W."/>
            <person name="Tang Z."/>
            <person name="Tsuchiya D."/>
            <person name="Tu H."/>
            <person name="Vos H."/>
            <person name="Wang M."/>
            <person name="Wolf Y.I."/>
            <person name="Yamagata H."/>
            <person name="Yamada T."/>
            <person name="Ye Y."/>
            <person name="Shaw J.R."/>
            <person name="Andrews J."/>
            <person name="Crease T.J."/>
            <person name="Tang H."/>
            <person name="Lucas S.M."/>
            <person name="Robertson H.M."/>
            <person name="Bork P."/>
            <person name="Koonin E.V."/>
            <person name="Zdobnov E.M."/>
            <person name="Grigoriev I.V."/>
            <person name="Lynch M."/>
            <person name="Boore J.L."/>
        </authorList>
    </citation>
    <scope>NUCLEOTIDE SEQUENCE [LARGE SCALE GENOMIC DNA]</scope>
</reference>
<organism evidence="2 3">
    <name type="scientific">Daphnia pulex</name>
    <name type="common">Water flea</name>
    <dbReference type="NCBI Taxonomy" id="6669"/>
    <lineage>
        <taxon>Eukaryota</taxon>
        <taxon>Metazoa</taxon>
        <taxon>Ecdysozoa</taxon>
        <taxon>Arthropoda</taxon>
        <taxon>Crustacea</taxon>
        <taxon>Branchiopoda</taxon>
        <taxon>Diplostraca</taxon>
        <taxon>Cladocera</taxon>
        <taxon>Anomopoda</taxon>
        <taxon>Daphniidae</taxon>
        <taxon>Daphnia</taxon>
    </lineage>
</organism>
<feature type="compositionally biased region" description="Basic and acidic residues" evidence="1">
    <location>
        <begin position="134"/>
        <end position="150"/>
    </location>
</feature>
<dbReference type="AlphaFoldDB" id="E9HN12"/>
<proteinExistence type="predicted"/>
<dbReference type="EMBL" id="GL732692">
    <property type="protein sequence ID" value="EFX66875.1"/>
    <property type="molecule type" value="Genomic_DNA"/>
</dbReference>
<sequence>MLWKNNRMQNMLLQYQLLLVFRWEMSAWRRTKQWSSDGLHIRVDAVLTFVLALAQHRVPVLVSAHVVTHVLAPDTVLAVVLALAHHRVPVLVPLTSSITLSLQVKKQEPFGSKRRSRSQSRGHSKSRSKSRIGGCDRRDSRREVALHGREGASSLSCNRDEMKSSERHFMSRDYPKPSNRDRGGVEGRSGGRSGGRITPFKFNDNGHKSIDSPNGGLSDSRSRCSRAPADDDWRTSSATSSKSPLATLII</sequence>
<feature type="compositionally biased region" description="Basic and acidic residues" evidence="1">
    <location>
        <begin position="158"/>
        <end position="185"/>
    </location>
</feature>
<dbReference type="InParanoid" id="E9HN12"/>
<feature type="region of interest" description="Disordered" evidence="1">
    <location>
        <begin position="108"/>
        <end position="250"/>
    </location>
</feature>
<gene>
    <name evidence="2" type="ORF">DAPPUDRAFT_262457</name>
</gene>
<dbReference type="Proteomes" id="UP000000305">
    <property type="component" value="Unassembled WGS sequence"/>
</dbReference>
<dbReference type="HOGENOM" id="CLU_1112275_0_0_1"/>